<keyword evidence="1" id="KW-1133">Transmembrane helix</keyword>
<dbReference type="eggNOG" id="ENOG503256J">
    <property type="taxonomic scope" value="Bacteria"/>
</dbReference>
<feature type="transmembrane region" description="Helical" evidence="1">
    <location>
        <begin position="12"/>
        <end position="28"/>
    </location>
</feature>
<dbReference type="Proteomes" id="UP000006053">
    <property type="component" value="Chromosome"/>
</dbReference>
<protein>
    <submittedName>
        <fullName evidence="2">Uncharacterized protein</fullName>
    </submittedName>
</protein>
<keyword evidence="3" id="KW-1185">Reference proteome</keyword>
<dbReference type="HOGENOM" id="CLU_2478251_0_0_9"/>
<proteinExistence type="predicted"/>
<evidence type="ECO:0000313" key="2">
    <source>
        <dbReference type="EMBL" id="AFM00767.1"/>
    </source>
</evidence>
<evidence type="ECO:0000256" key="1">
    <source>
        <dbReference type="SAM" id="Phobius"/>
    </source>
</evidence>
<gene>
    <name evidence="2" type="ordered locus">Desde_2432</name>
</gene>
<dbReference type="AlphaFoldDB" id="I4A9Y2"/>
<reference evidence="3" key="1">
    <citation type="submission" date="2012-06" db="EMBL/GenBank/DDBJ databases">
        <title>Complete sequence of Desulfitobacterium dehalogenans ATCC 51507.</title>
        <authorList>
            <person name="Lucas S."/>
            <person name="Han J."/>
            <person name="Lapidus A."/>
            <person name="Cheng J.-F."/>
            <person name="Goodwin L."/>
            <person name="Pitluck S."/>
            <person name="Peters L."/>
            <person name="Ovchinnikova G."/>
            <person name="Teshima H."/>
            <person name="Detter J.C."/>
            <person name="Han C."/>
            <person name="Tapia R."/>
            <person name="Land M."/>
            <person name="Hauser L."/>
            <person name="Kyrpides N."/>
            <person name="Ivanova N."/>
            <person name="Pagani I."/>
            <person name="Kruse T."/>
            <person name="de Vos W.M."/>
            <person name="Smidt H."/>
            <person name="Woyke T."/>
        </authorList>
    </citation>
    <scope>NUCLEOTIDE SEQUENCE [LARGE SCALE GENOMIC DNA]</scope>
    <source>
        <strain evidence="3">ATCC 51507 / DSM 9161 / JW/IU-DC1</strain>
    </source>
</reference>
<accession>I4A9Y2</accession>
<sequence>MNFDFIEPYLKYSAIIAGVISFIITFFNKEQVKYEKNKEKYFDDFLVRFYSAFRNNKNVNIKDFFYKNYSYHDNYIPTICKLLIGKE</sequence>
<dbReference type="KEGG" id="ddh:Desde_2432"/>
<keyword evidence="1" id="KW-0472">Membrane</keyword>
<organism evidence="2 3">
    <name type="scientific">Desulfitobacterium dehalogenans (strain ATCC 51507 / DSM 9161 / JW/IU-DC1)</name>
    <dbReference type="NCBI Taxonomy" id="756499"/>
    <lineage>
        <taxon>Bacteria</taxon>
        <taxon>Bacillati</taxon>
        <taxon>Bacillota</taxon>
        <taxon>Clostridia</taxon>
        <taxon>Eubacteriales</taxon>
        <taxon>Desulfitobacteriaceae</taxon>
        <taxon>Desulfitobacterium</taxon>
    </lineage>
</organism>
<evidence type="ECO:0000313" key="3">
    <source>
        <dbReference type="Proteomes" id="UP000006053"/>
    </source>
</evidence>
<dbReference type="EMBL" id="CP003348">
    <property type="protein sequence ID" value="AFM00767.1"/>
    <property type="molecule type" value="Genomic_DNA"/>
</dbReference>
<reference evidence="2 3" key="2">
    <citation type="journal article" date="2015" name="J. Bacteriol.">
        <title>Genomic, proteomic, and biochemical analysis of the organohalide respiratory pathway in Desulfitobacterium dehalogenans.</title>
        <authorList>
            <person name="Kruse T."/>
            <person name="van de Pas B.A."/>
            <person name="Atteia A."/>
            <person name="Krab K."/>
            <person name="Hagen W.R."/>
            <person name="Goodwin L."/>
            <person name="Chain P."/>
            <person name="Boeren S."/>
            <person name="Maphosa F."/>
            <person name="Schraa G."/>
            <person name="de Vos W.M."/>
            <person name="van der Oost J."/>
            <person name="Smidt H."/>
            <person name="Stams A.J."/>
        </authorList>
    </citation>
    <scope>NUCLEOTIDE SEQUENCE [LARGE SCALE GENOMIC DNA]</scope>
    <source>
        <strain evidence="3">ATCC 51507 / DSM 9161 / JW/IU-DC1</strain>
    </source>
</reference>
<keyword evidence="1" id="KW-0812">Transmembrane</keyword>
<name>I4A9Y2_DESDJ</name>